<keyword evidence="1" id="KW-1133">Transmembrane helix</keyword>
<evidence type="ECO:0000259" key="2">
    <source>
        <dbReference type="Pfam" id="PF01757"/>
    </source>
</evidence>
<dbReference type="GO" id="GO:0009103">
    <property type="term" value="P:lipopolysaccharide biosynthetic process"/>
    <property type="evidence" value="ECO:0007669"/>
    <property type="project" value="TreeGrafter"/>
</dbReference>
<dbReference type="PANTHER" id="PTHR23028">
    <property type="entry name" value="ACETYLTRANSFERASE"/>
    <property type="match status" value="1"/>
</dbReference>
<dbReference type="InterPro" id="IPR050879">
    <property type="entry name" value="Acyltransferase_3"/>
</dbReference>
<feature type="transmembrane region" description="Helical" evidence="1">
    <location>
        <begin position="243"/>
        <end position="263"/>
    </location>
</feature>
<evidence type="ECO:0000256" key="1">
    <source>
        <dbReference type="SAM" id="Phobius"/>
    </source>
</evidence>
<dbReference type="InterPro" id="IPR043968">
    <property type="entry name" value="SGNH"/>
</dbReference>
<keyword evidence="1" id="KW-0812">Transmembrane</keyword>
<evidence type="ECO:0000259" key="3">
    <source>
        <dbReference type="Pfam" id="PF19040"/>
    </source>
</evidence>
<feature type="transmembrane region" description="Helical" evidence="1">
    <location>
        <begin position="32"/>
        <end position="51"/>
    </location>
</feature>
<name>N1MNY1_9SPHN</name>
<dbReference type="GO" id="GO:0016020">
    <property type="term" value="C:membrane"/>
    <property type="evidence" value="ECO:0007669"/>
    <property type="project" value="TreeGrafter"/>
</dbReference>
<dbReference type="RefSeq" id="WP_006958981.1">
    <property type="nucleotide sequence ID" value="NZ_CAVK010000140.1"/>
</dbReference>
<dbReference type="GO" id="GO:0016747">
    <property type="term" value="F:acyltransferase activity, transferring groups other than amino-acyl groups"/>
    <property type="evidence" value="ECO:0007669"/>
    <property type="project" value="InterPro"/>
</dbReference>
<feature type="domain" description="Acyltransferase 3" evidence="2">
    <location>
        <begin position="6"/>
        <end position="321"/>
    </location>
</feature>
<gene>
    <name evidence="4" type="ORF">EBBID32_27970</name>
</gene>
<sequence>MIYRRDIDGLRSLAVLPVVLFHAHVAGFDGGYVGVDIFFVISGYLITSILAKDIDAGRFSLVTFYERRIRRIFPALFVLLLAVLLGGIAILLPSFLRELPGTVVGTLLFVSNIIFWRKSGYFSGDSEQKPLLHTWSLGVEEQFYIFFPVILFLLARYAPRYRLPVIAIMAIASLVACIVLTAPYPDASFYLIHSRAWELLAGSLLALGAVPQIRSPLAREVVSLAGAGAILIAIFRFTDQTPFPGYAALLPVLGSVALLHSAPGTFVGRLLSMRLPVAIGLISYSLYLWHWPIVVYGRFLGLFTLGAAGSAIIVGLSVAAATLSYFWVEQPFRKKERVSRARLFMLAGLGALILLVGSAALWARHGWPERFAAPTIAYDNGRYDVSPQRGRCHRDEGHDLPIDRSCVLGAGASQAILWGDSHGVELAKALAVGDHKITQITYSHCPPALGFDDPYRAGCMAHNRQVADWIAAQPIKTVVLAMRYHTYQDAPGFFEGLDRTIAMLRRAGKTVRIVGPVPLPGFDVPTHLASGGAPRISRAAWEAADRATLTWFARKVPSDIAVLLPSDKLCNLQWCSLAREGRSLYFDANHLTMFGARWVTREFWQLPTNTLSRSGQNM</sequence>
<feature type="transmembrane region" description="Helical" evidence="1">
    <location>
        <begin position="275"/>
        <end position="293"/>
    </location>
</feature>
<dbReference type="EMBL" id="CAVK010000140">
    <property type="protein sequence ID" value="CCW18444.1"/>
    <property type="molecule type" value="Genomic_DNA"/>
</dbReference>
<reference evidence="4 5" key="1">
    <citation type="submission" date="2013-03" db="EMBL/GenBank/DDBJ databases">
        <authorList>
            <person name="Le V."/>
        </authorList>
    </citation>
    <scope>NUCLEOTIDE SEQUENCE [LARGE SCALE GENOMIC DNA]</scope>
    <source>
        <strain evidence="4 5">BiD32</strain>
    </source>
</reference>
<dbReference type="PANTHER" id="PTHR23028:SF53">
    <property type="entry name" value="ACYL_TRANSF_3 DOMAIN-CONTAINING PROTEIN"/>
    <property type="match status" value="1"/>
</dbReference>
<feature type="transmembrane region" description="Helical" evidence="1">
    <location>
        <begin position="72"/>
        <end position="96"/>
    </location>
</feature>
<feature type="domain" description="SGNH" evidence="3">
    <location>
        <begin position="391"/>
        <end position="604"/>
    </location>
</feature>
<protein>
    <submittedName>
        <fullName evidence="4">O-antigen acetylase</fullName>
    </submittedName>
</protein>
<evidence type="ECO:0000313" key="5">
    <source>
        <dbReference type="Proteomes" id="UP000013201"/>
    </source>
</evidence>
<feature type="transmembrane region" description="Helical" evidence="1">
    <location>
        <begin position="343"/>
        <end position="363"/>
    </location>
</feature>
<feature type="transmembrane region" description="Helical" evidence="1">
    <location>
        <begin position="9"/>
        <end position="26"/>
    </location>
</feature>
<reference evidence="5" key="2">
    <citation type="submission" date="2013-04" db="EMBL/GenBank/DDBJ databases">
        <title>Bisphenol A degrading Sphingobium sp. strain BiD32.</title>
        <authorList>
            <person name="Nielsen J.L."/>
            <person name="Zhou N.A."/>
            <person name="Kjeldal H."/>
        </authorList>
    </citation>
    <scope>NUCLEOTIDE SEQUENCE [LARGE SCALE GENOMIC DNA]</scope>
    <source>
        <strain evidence="5">BiD32</strain>
    </source>
</reference>
<keyword evidence="1" id="KW-0472">Membrane</keyword>
<accession>N1MNY1</accession>
<dbReference type="AlphaFoldDB" id="N1MNY1"/>
<dbReference type="Pfam" id="PF01757">
    <property type="entry name" value="Acyl_transf_3"/>
    <property type="match status" value="1"/>
</dbReference>
<organism evidence="4 5">
    <name type="scientific">Sphingobium indicum BiD32</name>
    <dbReference type="NCBI Taxonomy" id="1301087"/>
    <lineage>
        <taxon>Bacteria</taxon>
        <taxon>Pseudomonadati</taxon>
        <taxon>Pseudomonadota</taxon>
        <taxon>Alphaproteobacteria</taxon>
        <taxon>Sphingomonadales</taxon>
        <taxon>Sphingomonadaceae</taxon>
        <taxon>Sphingobium</taxon>
    </lineage>
</organism>
<feature type="transmembrane region" description="Helical" evidence="1">
    <location>
        <begin position="299"/>
        <end position="323"/>
    </location>
</feature>
<comment type="caution">
    <text evidence="4">The sequence shown here is derived from an EMBL/GenBank/DDBJ whole genome shotgun (WGS) entry which is preliminary data.</text>
</comment>
<keyword evidence="5" id="KW-1185">Reference proteome</keyword>
<proteinExistence type="predicted"/>
<dbReference type="InterPro" id="IPR002656">
    <property type="entry name" value="Acyl_transf_3_dom"/>
</dbReference>
<dbReference type="Pfam" id="PF19040">
    <property type="entry name" value="SGNH"/>
    <property type="match status" value="1"/>
</dbReference>
<feature type="transmembrane region" description="Helical" evidence="1">
    <location>
        <begin position="165"/>
        <end position="184"/>
    </location>
</feature>
<dbReference type="Proteomes" id="UP000013201">
    <property type="component" value="Unassembled WGS sequence"/>
</dbReference>
<dbReference type="OrthoDB" id="9796461at2"/>
<evidence type="ECO:0000313" key="4">
    <source>
        <dbReference type="EMBL" id="CCW18444.1"/>
    </source>
</evidence>